<dbReference type="EMBL" id="BCSY01000123">
    <property type="protein sequence ID" value="GAS98940.1"/>
    <property type="molecule type" value="Genomic_DNA"/>
</dbReference>
<dbReference type="Proteomes" id="UP000069443">
    <property type="component" value="Unassembled WGS sequence"/>
</dbReference>
<sequence length="30" mass="3486">MPKGWYPDPVTPGLQRYWDGIAWTDTTHVP</sequence>
<dbReference type="AlphaFoldDB" id="A0A117IC32"/>
<gene>
    <name evidence="2" type="ORF">RMCC_4008</name>
    <name evidence="3" type="ORF">RMCC_5905</name>
</gene>
<evidence type="ECO:0000313" key="4">
    <source>
        <dbReference type="Proteomes" id="UP000069443"/>
    </source>
</evidence>
<protein>
    <recommendedName>
        <fullName evidence="1">DUF2510 domain-containing protein</fullName>
    </recommendedName>
</protein>
<dbReference type="Pfam" id="PF10708">
    <property type="entry name" value="DUF2510"/>
    <property type="match status" value="1"/>
</dbReference>
<feature type="non-terminal residue" evidence="3">
    <location>
        <position position="30"/>
    </location>
</feature>
<evidence type="ECO:0000313" key="2">
    <source>
        <dbReference type="EMBL" id="GAS97042.1"/>
    </source>
</evidence>
<accession>A0A117IC32</accession>
<name>A0A117IC32_MYCCR</name>
<evidence type="ECO:0000259" key="1">
    <source>
        <dbReference type="Pfam" id="PF10708"/>
    </source>
</evidence>
<comment type="caution">
    <text evidence="3">The sequence shown here is derived from an EMBL/GenBank/DDBJ whole genome shotgun (WGS) entry which is preliminary data.</text>
</comment>
<reference evidence="4" key="1">
    <citation type="journal article" date="2016" name="Genome Announc.">
        <title>Draft Genome Sequences of Five Rapidly Growing Mycobacterium Species, M. thermoresistibile, M. fortuitum subsp. acetamidolyticum, M. canariasense, M. brisbanense, and M. novocastrense.</title>
        <authorList>
            <person name="Katahira K."/>
            <person name="Ogura Y."/>
            <person name="Gotoh Y."/>
            <person name="Hayashi T."/>
        </authorList>
    </citation>
    <scope>NUCLEOTIDE SEQUENCE [LARGE SCALE GENOMIC DNA]</scope>
    <source>
        <strain evidence="4">JCM15298</strain>
    </source>
</reference>
<keyword evidence="4" id="KW-1185">Reference proteome</keyword>
<feature type="domain" description="DUF2510" evidence="1">
    <location>
        <begin position="4"/>
        <end position="28"/>
    </location>
</feature>
<evidence type="ECO:0000313" key="3">
    <source>
        <dbReference type="EMBL" id="GAS98940.1"/>
    </source>
</evidence>
<reference evidence="4" key="2">
    <citation type="submission" date="2016-02" db="EMBL/GenBank/DDBJ databases">
        <title>Draft genome sequence of five rapidly growing Mycobacterium species.</title>
        <authorList>
            <person name="Katahira K."/>
            <person name="Gotou Y."/>
            <person name="Iida K."/>
            <person name="Ogura Y."/>
            <person name="Hayashi T."/>
        </authorList>
    </citation>
    <scope>NUCLEOTIDE SEQUENCE [LARGE SCALE GENOMIC DNA]</scope>
    <source>
        <strain evidence="4">JCM15298</strain>
    </source>
</reference>
<dbReference type="InterPro" id="IPR018929">
    <property type="entry name" value="DUF2510"/>
</dbReference>
<dbReference type="EMBL" id="BCSY01000066">
    <property type="protein sequence ID" value="GAS97042.1"/>
    <property type="molecule type" value="Genomic_DNA"/>
</dbReference>
<dbReference type="RefSeq" id="WP_242412585.1">
    <property type="nucleotide sequence ID" value="NZ_BCSY01000066.1"/>
</dbReference>
<organism evidence="3 4">
    <name type="scientific">Mycolicibacterium canariasense</name>
    <name type="common">Mycobacterium canariasense</name>
    <dbReference type="NCBI Taxonomy" id="228230"/>
    <lineage>
        <taxon>Bacteria</taxon>
        <taxon>Bacillati</taxon>
        <taxon>Actinomycetota</taxon>
        <taxon>Actinomycetes</taxon>
        <taxon>Mycobacteriales</taxon>
        <taxon>Mycobacteriaceae</taxon>
        <taxon>Mycolicibacterium</taxon>
    </lineage>
</organism>
<proteinExistence type="predicted"/>